<keyword evidence="5" id="KW-0479">Metal-binding</keyword>
<keyword evidence="11" id="KW-0812">Transmembrane</keyword>
<comment type="similarity">
    <text evidence="2">Belongs to the nuclease type I family.</text>
</comment>
<dbReference type="InterPro" id="IPR008947">
    <property type="entry name" value="PLipase_C/P1_nuclease_dom_sf"/>
</dbReference>
<dbReference type="GO" id="GO:0000014">
    <property type="term" value="F:single-stranded DNA endodeoxyribonuclease activity"/>
    <property type="evidence" value="ECO:0007669"/>
    <property type="project" value="UniProtKB-ARBA"/>
</dbReference>
<evidence type="ECO:0000256" key="11">
    <source>
        <dbReference type="SAM" id="Phobius"/>
    </source>
</evidence>
<keyword evidence="9" id="KW-1015">Disulfide bond</keyword>
<dbReference type="GO" id="GO:0046872">
    <property type="term" value="F:metal ion binding"/>
    <property type="evidence" value="ECO:0007669"/>
    <property type="project" value="UniProtKB-KW"/>
</dbReference>
<accession>A0A9D4U7L3</accession>
<dbReference type="Gene3D" id="1.10.575.10">
    <property type="entry name" value="P1 Nuclease"/>
    <property type="match status" value="1"/>
</dbReference>
<evidence type="ECO:0000256" key="9">
    <source>
        <dbReference type="ARBA" id="ARBA00023157"/>
    </source>
</evidence>
<dbReference type="GO" id="GO:0003676">
    <property type="term" value="F:nucleic acid binding"/>
    <property type="evidence" value="ECO:0007669"/>
    <property type="project" value="InterPro"/>
</dbReference>
<dbReference type="PANTHER" id="PTHR33146:SF26">
    <property type="entry name" value="ENDONUCLEASE 4"/>
    <property type="match status" value="1"/>
</dbReference>
<dbReference type="AlphaFoldDB" id="A0A9D4U7L3"/>
<keyword evidence="10" id="KW-0325">Glycoprotein</keyword>
<evidence type="ECO:0000256" key="1">
    <source>
        <dbReference type="ARBA" id="ARBA00000245"/>
    </source>
</evidence>
<keyword evidence="6" id="KW-0732">Signal</keyword>
<comment type="caution">
    <text evidence="12">The sequence shown here is derived from an EMBL/GenBank/DDBJ whole genome shotgun (WGS) entry which is preliminary data.</text>
</comment>
<dbReference type="EMBL" id="JABFUD020000021">
    <property type="protein sequence ID" value="KAI5062822.1"/>
    <property type="molecule type" value="Genomic_DNA"/>
</dbReference>
<protein>
    <recommendedName>
        <fullName evidence="3">Aspergillus nuclease S1</fullName>
        <ecNumber evidence="3">3.1.30.1</ecNumber>
    </recommendedName>
</protein>
<feature type="transmembrane region" description="Helical" evidence="11">
    <location>
        <begin position="58"/>
        <end position="77"/>
    </location>
</feature>
<evidence type="ECO:0000313" key="12">
    <source>
        <dbReference type="EMBL" id="KAI5062822.1"/>
    </source>
</evidence>
<dbReference type="Proteomes" id="UP000886520">
    <property type="component" value="Chromosome 21"/>
</dbReference>
<evidence type="ECO:0000256" key="5">
    <source>
        <dbReference type="ARBA" id="ARBA00022723"/>
    </source>
</evidence>
<dbReference type="GO" id="GO:0004521">
    <property type="term" value="F:RNA endonuclease activity"/>
    <property type="evidence" value="ECO:0007669"/>
    <property type="project" value="UniProtKB-ARBA"/>
</dbReference>
<comment type="catalytic activity">
    <reaction evidence="1">
        <text>Endonucleolytic cleavage to 5'-phosphomononucleotide and 5'-phosphooligonucleotide end-products.</text>
        <dbReference type="EC" id="3.1.30.1"/>
    </reaction>
</comment>
<keyword evidence="11" id="KW-1133">Transmembrane helix</keyword>
<dbReference type="InterPro" id="IPR003154">
    <property type="entry name" value="S1/P1nuclease"/>
</dbReference>
<evidence type="ECO:0000256" key="3">
    <source>
        <dbReference type="ARBA" id="ARBA00012562"/>
    </source>
</evidence>
<dbReference type="FunFam" id="1.10.575.10:FF:000002">
    <property type="entry name" value="Endonuclease 2"/>
    <property type="match status" value="1"/>
</dbReference>
<dbReference type="Pfam" id="PF02265">
    <property type="entry name" value="S1-P1_nuclease"/>
    <property type="match status" value="1"/>
</dbReference>
<dbReference type="PANTHER" id="PTHR33146">
    <property type="entry name" value="ENDONUCLEASE 4"/>
    <property type="match status" value="1"/>
</dbReference>
<evidence type="ECO:0000313" key="13">
    <source>
        <dbReference type="Proteomes" id="UP000886520"/>
    </source>
</evidence>
<keyword evidence="11" id="KW-0472">Membrane</keyword>
<dbReference type="OrthoDB" id="441446at2759"/>
<name>A0A9D4U7L3_ADICA</name>
<keyword evidence="7" id="KW-0255">Endonuclease</keyword>
<evidence type="ECO:0000256" key="10">
    <source>
        <dbReference type="ARBA" id="ARBA00023180"/>
    </source>
</evidence>
<sequence length="353" mass="39219">MACDQNVVSEWNLLVRFLMGTQAHGRGISRAGPFPISTVYGVVTILKAPTLRRGEEKIVFMATVLLSLVAAVLLAHLPAPSLAWGTEGHYATCALAQKLFSKETQQAVQALLPEDAEGNLASLCSWPDAMRFRYKWSSALHFIDTPDFSCNYNYDRDCHDSQGIKGRCAAGAINNYTSQLTTFFSDSQHYNLTEALLFLAHIVGDIHQPLHVGFTSDLGGNTIKVHWYCRIFNLHHIWDDEIISTANKRFYDDSITSLVDDIGKNITAGHWNDEIVKWANCTNGDLACPDTYAAESISLACKWAYRNATPGAYLADDYFLTRMPIVEMRLAQGGVRLAAILNRIFGQGQVQTF</sequence>
<gene>
    <name evidence="12" type="ORF">GOP47_0021369</name>
</gene>
<keyword evidence="4" id="KW-0540">Nuclease</keyword>
<reference evidence="12" key="1">
    <citation type="submission" date="2021-01" db="EMBL/GenBank/DDBJ databases">
        <title>Adiantum capillus-veneris genome.</title>
        <authorList>
            <person name="Fang Y."/>
            <person name="Liao Q."/>
        </authorList>
    </citation>
    <scope>NUCLEOTIDE SEQUENCE</scope>
    <source>
        <strain evidence="12">H3</strain>
        <tissue evidence="12">Leaf</tissue>
    </source>
</reference>
<dbReference type="GO" id="GO:0006308">
    <property type="term" value="P:DNA catabolic process"/>
    <property type="evidence" value="ECO:0007669"/>
    <property type="project" value="InterPro"/>
</dbReference>
<keyword evidence="8" id="KW-0378">Hydrolase</keyword>
<evidence type="ECO:0000256" key="6">
    <source>
        <dbReference type="ARBA" id="ARBA00022729"/>
    </source>
</evidence>
<dbReference type="CDD" id="cd11010">
    <property type="entry name" value="S1-P1_nuclease"/>
    <property type="match status" value="1"/>
</dbReference>
<dbReference type="EC" id="3.1.30.1" evidence="3"/>
<evidence type="ECO:0000256" key="4">
    <source>
        <dbReference type="ARBA" id="ARBA00022722"/>
    </source>
</evidence>
<evidence type="ECO:0000256" key="8">
    <source>
        <dbReference type="ARBA" id="ARBA00022801"/>
    </source>
</evidence>
<evidence type="ECO:0000256" key="7">
    <source>
        <dbReference type="ARBA" id="ARBA00022759"/>
    </source>
</evidence>
<proteinExistence type="inferred from homology"/>
<keyword evidence="13" id="KW-1185">Reference proteome</keyword>
<organism evidence="12 13">
    <name type="scientific">Adiantum capillus-veneris</name>
    <name type="common">Maidenhair fern</name>
    <dbReference type="NCBI Taxonomy" id="13818"/>
    <lineage>
        <taxon>Eukaryota</taxon>
        <taxon>Viridiplantae</taxon>
        <taxon>Streptophyta</taxon>
        <taxon>Embryophyta</taxon>
        <taxon>Tracheophyta</taxon>
        <taxon>Polypodiopsida</taxon>
        <taxon>Polypodiidae</taxon>
        <taxon>Polypodiales</taxon>
        <taxon>Pteridineae</taxon>
        <taxon>Pteridaceae</taxon>
        <taxon>Vittarioideae</taxon>
        <taxon>Adiantum</taxon>
    </lineage>
</organism>
<evidence type="ECO:0000256" key="2">
    <source>
        <dbReference type="ARBA" id="ARBA00009547"/>
    </source>
</evidence>
<dbReference type="SUPFAM" id="SSF48537">
    <property type="entry name" value="Phospholipase C/P1 nuclease"/>
    <property type="match status" value="1"/>
</dbReference>